<dbReference type="GeneID" id="15804726"/>
<dbReference type="EMBL" id="CP001670">
    <property type="protein sequence ID" value="AFZ81066.1"/>
    <property type="molecule type" value="Genomic_DNA"/>
</dbReference>
<dbReference type="AlphaFoldDB" id="L0B1D9"/>
<evidence type="ECO:0000313" key="2">
    <source>
        <dbReference type="Proteomes" id="UP000031512"/>
    </source>
</evidence>
<organism evidence="1 2">
    <name type="scientific">Theileria equi strain WA</name>
    <dbReference type="NCBI Taxonomy" id="1537102"/>
    <lineage>
        <taxon>Eukaryota</taxon>
        <taxon>Sar</taxon>
        <taxon>Alveolata</taxon>
        <taxon>Apicomplexa</taxon>
        <taxon>Aconoidasida</taxon>
        <taxon>Piroplasmida</taxon>
        <taxon>Theileriidae</taxon>
        <taxon>Theileria</taxon>
    </lineage>
</organism>
<dbReference type="RefSeq" id="XP_004830732.1">
    <property type="nucleotide sequence ID" value="XM_004830675.1"/>
</dbReference>
<gene>
    <name evidence="1" type="ORF">BEWA_004740</name>
</gene>
<dbReference type="VEuPathDB" id="PiroplasmaDB:BEWA_004740"/>
<accession>L0B1D9</accession>
<protein>
    <submittedName>
        <fullName evidence="1">Uncharacterized protein</fullName>
    </submittedName>
</protein>
<dbReference type="KEGG" id="beq:BEWA_004740"/>
<sequence>MAEDSINSCYEGLLDLKCIFPSWSDLQNNFYFHWKQILDYSTNSGDEKDEVIEFYSQLLAPVIGSKDKGIESKAALELVRQLDDYRRKNDKEFEPYVLEEVLNRDTSSIKPPQKAVKTPAVKKKVPATPKPIIVEDGPTHVYGTRKRSKMMLNSESAGMGEHLKRGFYSDYIWDFMMAEKVRYAHTLSCCCRKMLKTRVF</sequence>
<dbReference type="Proteomes" id="UP000031512">
    <property type="component" value="Chromosome 3"/>
</dbReference>
<keyword evidence="2" id="KW-1185">Reference proteome</keyword>
<evidence type="ECO:0000313" key="1">
    <source>
        <dbReference type="EMBL" id="AFZ81066.1"/>
    </source>
</evidence>
<name>L0B1D9_THEEQ</name>
<dbReference type="OrthoDB" id="360876at2759"/>
<dbReference type="eggNOG" id="ENOG502QXE0">
    <property type="taxonomic scope" value="Eukaryota"/>
</dbReference>
<reference evidence="1 2" key="1">
    <citation type="journal article" date="2012" name="BMC Genomics">
        <title>Comparative genomic analysis and phylogenetic position of Theileria equi.</title>
        <authorList>
            <person name="Kappmeyer L.S."/>
            <person name="Thiagarajan M."/>
            <person name="Herndon D.R."/>
            <person name="Ramsay J.D."/>
            <person name="Caler E."/>
            <person name="Djikeng A."/>
            <person name="Gillespie J.J."/>
            <person name="Lau A.O."/>
            <person name="Roalson E.H."/>
            <person name="Silva J.C."/>
            <person name="Silva M.G."/>
            <person name="Suarez C.E."/>
            <person name="Ueti M.W."/>
            <person name="Nene V.M."/>
            <person name="Mealey R.H."/>
            <person name="Knowles D.P."/>
            <person name="Brayton K.A."/>
        </authorList>
    </citation>
    <scope>NUCLEOTIDE SEQUENCE [LARGE SCALE GENOMIC DNA]</scope>
    <source>
        <strain evidence="1 2">WA</strain>
    </source>
</reference>
<proteinExistence type="predicted"/>